<organism evidence="1 2">
    <name type="scientific">Syntrophus gentianae</name>
    <dbReference type="NCBI Taxonomy" id="43775"/>
    <lineage>
        <taxon>Bacteria</taxon>
        <taxon>Pseudomonadati</taxon>
        <taxon>Thermodesulfobacteriota</taxon>
        <taxon>Syntrophia</taxon>
        <taxon>Syntrophales</taxon>
        <taxon>Syntrophaceae</taxon>
        <taxon>Syntrophus</taxon>
    </lineage>
</organism>
<gene>
    <name evidence="1" type="ORF">SAMN04489760_1124</name>
</gene>
<dbReference type="STRING" id="43775.SAMN04489760_1124"/>
<dbReference type="Proteomes" id="UP000198744">
    <property type="component" value="Unassembled WGS sequence"/>
</dbReference>
<proteinExistence type="predicted"/>
<dbReference type="Gene3D" id="1.25.40.10">
    <property type="entry name" value="Tetratricopeptide repeat domain"/>
    <property type="match status" value="1"/>
</dbReference>
<evidence type="ECO:0000313" key="2">
    <source>
        <dbReference type="Proteomes" id="UP000198744"/>
    </source>
</evidence>
<keyword evidence="2" id="KW-1185">Reference proteome</keyword>
<protein>
    <recommendedName>
        <fullName evidence="3">Tetratricopeptide repeat-containing protein</fullName>
    </recommendedName>
</protein>
<evidence type="ECO:0000313" key="1">
    <source>
        <dbReference type="EMBL" id="SEM36635.1"/>
    </source>
</evidence>
<dbReference type="EMBL" id="FOBS01000012">
    <property type="protein sequence ID" value="SEM36635.1"/>
    <property type="molecule type" value="Genomic_DNA"/>
</dbReference>
<accession>A0A1H7XSI7</accession>
<evidence type="ECO:0008006" key="3">
    <source>
        <dbReference type="Google" id="ProtNLM"/>
    </source>
</evidence>
<dbReference type="RefSeq" id="WP_093883455.1">
    <property type="nucleotide sequence ID" value="NZ_FOBS01000012.1"/>
</dbReference>
<dbReference type="AlphaFoldDB" id="A0A1H7XSI7"/>
<reference evidence="1 2" key="1">
    <citation type="submission" date="2016-10" db="EMBL/GenBank/DDBJ databases">
        <authorList>
            <person name="de Groot N.N."/>
        </authorList>
    </citation>
    <scope>NUCLEOTIDE SEQUENCE [LARGE SCALE GENOMIC DNA]</scope>
    <source>
        <strain evidence="1 2">DSM 8423</strain>
    </source>
</reference>
<sequence length="251" mass="28156">MESFDTTVKALLDQGIESTRVGQYGKAGQQYLKAIEDIETWRDGPDRLQYLQFIGFICSRSGHPDLALIAMQKLLESKECSNNPKNYCTNLITLANSWNRLGRLAASYAVNKEVMTYALLHNDFSNAASASTNLAMLEANNGHLTEALKRLKKSLELLAMDSSNCDTDVNTRLALIQVVDALHDTDPSFALEASTDLFIRLKGNIGPERWEPVAPAFHRLVDRYLVAHPELDAQTWKQKTFPYIFGEEISK</sequence>
<dbReference type="InterPro" id="IPR011990">
    <property type="entry name" value="TPR-like_helical_dom_sf"/>
</dbReference>
<name>A0A1H7XSI7_9BACT</name>
<dbReference type="SUPFAM" id="SSF48452">
    <property type="entry name" value="TPR-like"/>
    <property type="match status" value="1"/>
</dbReference>